<dbReference type="Proteomes" id="UP000236724">
    <property type="component" value="Unassembled WGS sequence"/>
</dbReference>
<gene>
    <name evidence="2" type="ORF">MBHS_05017</name>
    <name evidence="3" type="ORF">MBHS_05147</name>
</gene>
<sequence length="123" mass="13515">MKLLLDQGLPRTAAKLLNEEGISATHVGDIGYATAEDEKILELGEHERYVIVTLDADFHALLALKGLTWPSVIRIRIEGLKAKAVVALLKTVLNHCAQDLLQGVVVTVQDERIRVRRLPLGMG</sequence>
<feature type="domain" description="DUF5615" evidence="1">
    <location>
        <begin position="1"/>
        <end position="110"/>
    </location>
</feature>
<dbReference type="OrthoDB" id="334367at2"/>
<dbReference type="AlphaFoldDB" id="A0A1H6FHJ7"/>
<protein>
    <recommendedName>
        <fullName evidence="1">DUF5615 domain-containing protein</fullName>
    </recommendedName>
</protein>
<name>A0A1H6FHJ7_9GAMM</name>
<evidence type="ECO:0000313" key="4">
    <source>
        <dbReference type="Proteomes" id="UP000236724"/>
    </source>
</evidence>
<dbReference type="EMBL" id="FMSV02000558">
    <property type="protein sequence ID" value="SEH09123.1"/>
    <property type="molecule type" value="Genomic_DNA"/>
</dbReference>
<dbReference type="EMBL" id="FMSV02000559">
    <property type="protein sequence ID" value="SEH09252.1"/>
    <property type="molecule type" value="Genomic_DNA"/>
</dbReference>
<dbReference type="RefSeq" id="WP_103922608.1">
    <property type="nucleotide sequence ID" value="NZ_FMSV02000558.1"/>
</dbReference>
<keyword evidence="4" id="KW-1185">Reference proteome</keyword>
<evidence type="ECO:0000313" key="2">
    <source>
        <dbReference type="EMBL" id="SEH09123.1"/>
    </source>
</evidence>
<organism evidence="2 4">
    <name type="scientific">Candidatus Venteria ishoeyi</name>
    <dbReference type="NCBI Taxonomy" id="1899563"/>
    <lineage>
        <taxon>Bacteria</taxon>
        <taxon>Pseudomonadati</taxon>
        <taxon>Pseudomonadota</taxon>
        <taxon>Gammaproteobacteria</taxon>
        <taxon>Thiotrichales</taxon>
        <taxon>Thiotrichaceae</taxon>
        <taxon>Venteria</taxon>
    </lineage>
</organism>
<reference evidence="2 4" key="1">
    <citation type="submission" date="2016-10" db="EMBL/GenBank/DDBJ databases">
        <authorList>
            <person name="de Groot N.N."/>
        </authorList>
    </citation>
    <scope>NUCLEOTIDE SEQUENCE [LARGE SCALE GENOMIC DNA]</scope>
    <source>
        <strain evidence="2">MBHS1</strain>
    </source>
</reference>
<evidence type="ECO:0000259" key="1">
    <source>
        <dbReference type="Pfam" id="PF18480"/>
    </source>
</evidence>
<proteinExistence type="predicted"/>
<dbReference type="InterPro" id="IPR041049">
    <property type="entry name" value="DUF5615"/>
</dbReference>
<dbReference type="Pfam" id="PF18480">
    <property type="entry name" value="DUF5615"/>
    <property type="match status" value="1"/>
</dbReference>
<evidence type="ECO:0000313" key="3">
    <source>
        <dbReference type="EMBL" id="SEH09252.1"/>
    </source>
</evidence>
<accession>A0A1H6FHJ7</accession>